<accession>A0A951U605</accession>
<reference evidence="4" key="1">
    <citation type="submission" date="2021-05" db="EMBL/GenBank/DDBJ databases">
        <authorList>
            <person name="Pietrasiak N."/>
            <person name="Ward R."/>
            <person name="Stajich J.E."/>
            <person name="Kurbessoian T."/>
        </authorList>
    </citation>
    <scope>NUCLEOTIDE SEQUENCE</scope>
    <source>
        <strain evidence="4">GSE-TBD4-15B</strain>
    </source>
</reference>
<comment type="caution">
    <text evidence="4">The sequence shown here is derived from an EMBL/GenBank/DDBJ whole genome shotgun (WGS) entry which is preliminary data.</text>
</comment>
<dbReference type="EMBL" id="JAHHHV010000076">
    <property type="protein sequence ID" value="MBW4467399.1"/>
    <property type="molecule type" value="Genomic_DNA"/>
</dbReference>
<protein>
    <submittedName>
        <fullName evidence="4">Uncharacterized protein</fullName>
    </submittedName>
</protein>
<evidence type="ECO:0000313" key="5">
    <source>
        <dbReference type="Proteomes" id="UP000707356"/>
    </source>
</evidence>
<dbReference type="InterPro" id="IPR055733">
    <property type="entry name" value="DUF7309"/>
</dbReference>
<name>A0A951U605_9CYAN</name>
<reference evidence="4" key="2">
    <citation type="journal article" date="2022" name="Microbiol. Resour. Announc.">
        <title>Metagenome Sequencing to Explore Phylogenomics of Terrestrial Cyanobacteria.</title>
        <authorList>
            <person name="Ward R.D."/>
            <person name="Stajich J.E."/>
            <person name="Johansen J.R."/>
            <person name="Huntemann M."/>
            <person name="Clum A."/>
            <person name="Foster B."/>
            <person name="Foster B."/>
            <person name="Roux S."/>
            <person name="Palaniappan K."/>
            <person name="Varghese N."/>
            <person name="Mukherjee S."/>
            <person name="Reddy T.B.K."/>
            <person name="Daum C."/>
            <person name="Copeland A."/>
            <person name="Chen I.A."/>
            <person name="Ivanova N.N."/>
            <person name="Kyrpides N.C."/>
            <person name="Shapiro N."/>
            <person name="Eloe-Fadrosh E.A."/>
            <person name="Pietrasiak N."/>
        </authorList>
    </citation>
    <scope>NUCLEOTIDE SEQUENCE</scope>
    <source>
        <strain evidence="4">GSE-TBD4-15B</strain>
    </source>
</reference>
<dbReference type="AlphaFoldDB" id="A0A951U605"/>
<evidence type="ECO:0000313" key="4">
    <source>
        <dbReference type="EMBL" id="MBW4467399.1"/>
    </source>
</evidence>
<evidence type="ECO:0000259" key="3">
    <source>
        <dbReference type="Pfam" id="PF23988"/>
    </source>
</evidence>
<dbReference type="InterPro" id="IPR054216">
    <property type="entry name" value="DUF6930"/>
</dbReference>
<organism evidence="4 5">
    <name type="scientific">Pegethrix bostrychoides GSE-TBD4-15B</name>
    <dbReference type="NCBI Taxonomy" id="2839662"/>
    <lineage>
        <taxon>Bacteria</taxon>
        <taxon>Bacillati</taxon>
        <taxon>Cyanobacteriota</taxon>
        <taxon>Cyanophyceae</taxon>
        <taxon>Oculatellales</taxon>
        <taxon>Oculatellaceae</taxon>
        <taxon>Pegethrix</taxon>
    </lineage>
</organism>
<sequence>MNALNSSTRRRLQQLRQIPAIWEGDRRVLDRQIRSLETDSRQGDCILWVDGMEGLVRAMDVVSSDAGHEAVVRALLQAMESPQGAGMPARPQKILVRDRELQFFLRGVLQELGITVDYVADLPLIDEIFQGMQSLGADQPPELPPNYAEPILTVTRQIWDSEPWVVLDEEKIIAVELNYGDVETLYVSTLGMLGMEYGLLLYRSLDSLKKFRRQVMAASDQPQALEEAFLEQDCLFVTFDQLDPYLDLEPEDDPSDPDNPITQLFAQTGVRPSFGNLHPLEGMRPVLYEEEARLLLVALTALQRFFQQHLSKLDVETFPALSSRYRIPAPGGSTQTDSSNKSSKLSKSKPTVSVAVSTLPEVAAELFEMSMGDSDAESELDLGMPMLHNDLIPDDAFYSLGAMPWDTFDVLRQVVETHQPSPDQFTRGADGFPVILIQTSRPKAKALIAEIQAAGGLQAICFNPGEDPLSEEQYDLGILQTQDGELHLFGEFYEQDPVHIQARKKWDQRCKKTKGFCGLVIARGLKGASRGNPQLNDMMALFEARAITEQDLGLGSLQLIPYVE</sequence>
<dbReference type="Proteomes" id="UP000707356">
    <property type="component" value="Unassembled WGS sequence"/>
</dbReference>
<feature type="domain" description="DUF7309" evidence="3">
    <location>
        <begin position="152"/>
        <end position="243"/>
    </location>
</feature>
<evidence type="ECO:0000256" key="1">
    <source>
        <dbReference type="SAM" id="MobiDB-lite"/>
    </source>
</evidence>
<gene>
    <name evidence="4" type="ORF">KME07_18390</name>
</gene>
<feature type="compositionally biased region" description="Low complexity" evidence="1">
    <location>
        <begin position="338"/>
        <end position="347"/>
    </location>
</feature>
<evidence type="ECO:0000259" key="2">
    <source>
        <dbReference type="Pfam" id="PF22007"/>
    </source>
</evidence>
<feature type="domain" description="DUF6930" evidence="2">
    <location>
        <begin position="9"/>
        <end position="133"/>
    </location>
</feature>
<feature type="region of interest" description="Disordered" evidence="1">
    <location>
        <begin position="326"/>
        <end position="347"/>
    </location>
</feature>
<dbReference type="Pfam" id="PF22007">
    <property type="entry name" value="DUF6930"/>
    <property type="match status" value="1"/>
</dbReference>
<proteinExistence type="predicted"/>
<dbReference type="Pfam" id="PF23988">
    <property type="entry name" value="DUF7309"/>
    <property type="match status" value="1"/>
</dbReference>